<reference evidence="2" key="1">
    <citation type="journal article" date="2007" name="PLoS ONE">
        <title>The first genome sequence of an elite grapevine cultivar (Pinot noir Vitis vinifera L.): coping with a highly heterozygous genome.</title>
        <authorList>
            <person name="Velasco R."/>
            <person name="Zharkikh A."/>
            <person name="Troggio M."/>
            <person name="Cartwright D.A."/>
            <person name="Cestaro A."/>
            <person name="Pruss D."/>
            <person name="Pindo M."/>
            <person name="FitzGerald L.M."/>
            <person name="Vezzulli S."/>
            <person name="Reid J."/>
            <person name="Malacarne G."/>
            <person name="Iliev D."/>
            <person name="Coppola G."/>
            <person name="Wardell B."/>
            <person name="Micheletti D."/>
            <person name="Macalma T."/>
            <person name="Facci M."/>
            <person name="Mitchell J.T."/>
            <person name="Perazzolli M."/>
            <person name="Eldredge G."/>
            <person name="Gatto P."/>
            <person name="Oyzerski R."/>
            <person name="Moretto M."/>
            <person name="Gutin N."/>
            <person name="Stefanini M."/>
            <person name="Chen Y."/>
            <person name="Segala C."/>
            <person name="Davenport C."/>
            <person name="Dematte L."/>
            <person name="Mraz A."/>
            <person name="Battilana J."/>
            <person name="Stormo K."/>
            <person name="Costa F."/>
            <person name="Tao Q."/>
            <person name="Si-Ammour A."/>
            <person name="Harkins T."/>
            <person name="Lackey A."/>
            <person name="Perbost C."/>
            <person name="Taillon B."/>
            <person name="Stella A."/>
            <person name="Solovyev V."/>
            <person name="Fawcett J.A."/>
            <person name="Sterck L."/>
            <person name="Vandepoele K."/>
            <person name="Grando S.M."/>
            <person name="Toppo S."/>
            <person name="Moser C."/>
            <person name="Lanchbury J."/>
            <person name="Bogden R."/>
            <person name="Skolnick M."/>
            <person name="Sgaramella V."/>
            <person name="Bhatnagar S.K."/>
            <person name="Fontana P."/>
            <person name="Gutin A."/>
            <person name="Van de Peer Y."/>
            <person name="Salamini F."/>
            <person name="Viola R."/>
        </authorList>
    </citation>
    <scope>NUCLEOTIDE SEQUENCE</scope>
</reference>
<dbReference type="PANTHER" id="PTHR28674:SF1">
    <property type="entry name" value="NOP PROTEIN CHAPERONE 1"/>
    <property type="match status" value="1"/>
</dbReference>
<protein>
    <submittedName>
        <fullName evidence="2">Uncharacterized protein</fullName>
    </submittedName>
</protein>
<proteinExistence type="predicted"/>
<dbReference type="AlphaFoldDB" id="A5AK34"/>
<dbReference type="GO" id="GO:0000492">
    <property type="term" value="P:box C/D snoRNP assembly"/>
    <property type="evidence" value="ECO:0007669"/>
    <property type="project" value="InterPro"/>
</dbReference>
<name>A5AK34_VITVI</name>
<dbReference type="PANTHER" id="PTHR28674">
    <property type="entry name" value="SIMILAR TO DNA SEGMENT, CHR 10, WAYNE STATE UNIVERSITY 102,-EXPRESSED"/>
    <property type="match status" value="1"/>
</dbReference>
<feature type="region of interest" description="Disordered" evidence="1">
    <location>
        <begin position="1"/>
        <end position="73"/>
    </location>
</feature>
<dbReference type="InterPro" id="IPR027921">
    <property type="entry name" value="NOPCHAP1"/>
</dbReference>
<evidence type="ECO:0000256" key="1">
    <source>
        <dbReference type="SAM" id="MobiDB-lite"/>
    </source>
</evidence>
<dbReference type="EMBL" id="AM428587">
    <property type="protein sequence ID" value="CAN66826.1"/>
    <property type="molecule type" value="Genomic_DNA"/>
</dbReference>
<accession>A5AK34</accession>
<sequence>MGEPDQPSGKSGTGYEKCTPETKTLKTIETNDKAQNALNSSKSTLLVCKNGSESKLQKPNHPKGKPITTPVPSSQVLGKVKDFLGVISEANKKLELDAKDNSGKDYDIEVLTGNESEYIEMDLMLGIADLQTPEAVAAAKSSIAGFQPVAPLAGCSSGTESEDSSDYDDSDNDDDEDSDDDKNDNKNNNKACSVVKHKRSKSAHGDSSMEVPQKNGGSKKRPKIVELS</sequence>
<organism evidence="2">
    <name type="scientific">Vitis vinifera</name>
    <name type="common">Grape</name>
    <dbReference type="NCBI Taxonomy" id="29760"/>
    <lineage>
        <taxon>Eukaryota</taxon>
        <taxon>Viridiplantae</taxon>
        <taxon>Streptophyta</taxon>
        <taxon>Embryophyta</taxon>
        <taxon>Tracheophyta</taxon>
        <taxon>Spermatophyta</taxon>
        <taxon>Magnoliopsida</taxon>
        <taxon>eudicotyledons</taxon>
        <taxon>Gunneridae</taxon>
        <taxon>Pentapetalae</taxon>
        <taxon>rosids</taxon>
        <taxon>Vitales</taxon>
        <taxon>Vitaceae</taxon>
        <taxon>Viteae</taxon>
        <taxon>Vitis</taxon>
    </lineage>
</organism>
<feature type="compositionally biased region" description="Polar residues" evidence="1">
    <location>
        <begin position="33"/>
        <end position="44"/>
    </location>
</feature>
<feature type="region of interest" description="Disordered" evidence="1">
    <location>
        <begin position="148"/>
        <end position="228"/>
    </location>
</feature>
<dbReference type="Pfam" id="PF15370">
    <property type="entry name" value="NOPCHAP1"/>
    <property type="match status" value="1"/>
</dbReference>
<feature type="compositionally biased region" description="Acidic residues" evidence="1">
    <location>
        <begin position="160"/>
        <end position="182"/>
    </location>
</feature>
<evidence type="ECO:0000313" key="2">
    <source>
        <dbReference type="EMBL" id="CAN66826.1"/>
    </source>
</evidence>
<gene>
    <name evidence="2" type="ORF">VITISV_003578</name>
</gene>
<feature type="compositionally biased region" description="Basic and acidic residues" evidence="1">
    <location>
        <begin position="18"/>
        <end position="32"/>
    </location>
</feature>